<dbReference type="PROSITE" id="PS00108">
    <property type="entry name" value="PROTEIN_KINASE_ST"/>
    <property type="match status" value="1"/>
</dbReference>
<dbReference type="CDD" id="cd14005">
    <property type="entry name" value="STKc_PIM"/>
    <property type="match status" value="1"/>
</dbReference>
<dbReference type="InterPro" id="IPR011009">
    <property type="entry name" value="Kinase-like_dom_sf"/>
</dbReference>
<evidence type="ECO:0000256" key="4">
    <source>
        <dbReference type="ARBA" id="ARBA00022527"/>
    </source>
</evidence>
<evidence type="ECO:0000256" key="10">
    <source>
        <dbReference type="ARBA" id="ARBA00023200"/>
    </source>
</evidence>
<comment type="subcellular location">
    <subcellularLocation>
        <location evidence="1">Host cytoplasm</location>
    </subcellularLocation>
</comment>
<dbReference type="InterPro" id="IPR051138">
    <property type="entry name" value="PIM_Ser/Thr_kinase"/>
</dbReference>
<evidence type="ECO:0000256" key="11">
    <source>
        <dbReference type="ARBA" id="ARBA00047899"/>
    </source>
</evidence>
<dbReference type="GO" id="GO:0005524">
    <property type="term" value="F:ATP binding"/>
    <property type="evidence" value="ECO:0007669"/>
    <property type="project" value="UniProtKB-UniRule"/>
</dbReference>
<evidence type="ECO:0000313" key="19">
    <source>
        <dbReference type="Proteomes" id="UP001374579"/>
    </source>
</evidence>
<gene>
    <name evidence="18" type="ORF">V1264_020163</name>
</gene>
<dbReference type="PROSITE" id="PS50011">
    <property type="entry name" value="PROTEIN_KINASE_DOM"/>
    <property type="match status" value="1"/>
</dbReference>
<evidence type="ECO:0000256" key="6">
    <source>
        <dbReference type="ARBA" id="ARBA00022679"/>
    </source>
</evidence>
<dbReference type="Proteomes" id="UP001374579">
    <property type="component" value="Unassembled WGS sequence"/>
</dbReference>
<evidence type="ECO:0000256" key="12">
    <source>
        <dbReference type="ARBA" id="ARBA00048679"/>
    </source>
</evidence>
<evidence type="ECO:0000256" key="2">
    <source>
        <dbReference type="ARBA" id="ARBA00012513"/>
    </source>
</evidence>
<keyword evidence="6" id="KW-0808">Transferase</keyword>
<dbReference type="FunFam" id="1.10.510.10:FF:000708">
    <property type="entry name" value="serine/threonine-protein kinase par-1-like"/>
    <property type="match status" value="1"/>
</dbReference>
<dbReference type="GO" id="GO:0005737">
    <property type="term" value="C:cytoplasm"/>
    <property type="evidence" value="ECO:0007669"/>
    <property type="project" value="TreeGrafter"/>
</dbReference>
<evidence type="ECO:0000313" key="18">
    <source>
        <dbReference type="EMBL" id="KAK7101839.1"/>
    </source>
</evidence>
<comment type="catalytic activity">
    <reaction evidence="11">
        <text>L-threonyl-[protein] + ATP = O-phospho-L-threonyl-[protein] + ADP + H(+)</text>
        <dbReference type="Rhea" id="RHEA:46608"/>
        <dbReference type="Rhea" id="RHEA-COMP:11060"/>
        <dbReference type="Rhea" id="RHEA-COMP:11605"/>
        <dbReference type="ChEBI" id="CHEBI:15378"/>
        <dbReference type="ChEBI" id="CHEBI:30013"/>
        <dbReference type="ChEBI" id="CHEBI:30616"/>
        <dbReference type="ChEBI" id="CHEBI:61977"/>
        <dbReference type="ChEBI" id="CHEBI:456216"/>
        <dbReference type="EC" id="2.7.11.1"/>
    </reaction>
</comment>
<dbReference type="PANTHER" id="PTHR22984:SF25">
    <property type="entry name" value="PROTEIN KINASE DOMAIN-CONTAINING PROTEIN"/>
    <property type="match status" value="1"/>
</dbReference>
<proteinExistence type="inferred from homology"/>
<dbReference type="Gene3D" id="3.30.200.20">
    <property type="entry name" value="Phosphorylase Kinase, domain 1"/>
    <property type="match status" value="1"/>
</dbReference>
<evidence type="ECO:0000256" key="14">
    <source>
        <dbReference type="PIRSR" id="PIRSR037993-2"/>
    </source>
</evidence>
<feature type="binding site" evidence="14">
    <location>
        <position position="125"/>
    </location>
    <ligand>
        <name>ATP</name>
        <dbReference type="ChEBI" id="CHEBI:30616"/>
    </ligand>
</feature>
<dbReference type="Gene3D" id="1.10.510.10">
    <property type="entry name" value="Transferase(Phosphotransferase) domain 1"/>
    <property type="match status" value="1"/>
</dbReference>
<evidence type="ECO:0000256" key="7">
    <source>
        <dbReference type="ARBA" id="ARBA00022741"/>
    </source>
</evidence>
<evidence type="ECO:0000256" key="9">
    <source>
        <dbReference type="ARBA" id="ARBA00022840"/>
    </source>
</evidence>
<dbReference type="SUPFAM" id="SSF56112">
    <property type="entry name" value="Protein kinase-like (PK-like)"/>
    <property type="match status" value="1"/>
</dbReference>
<dbReference type="PANTHER" id="PTHR22984">
    <property type="entry name" value="SERINE/THREONINE-PROTEIN KINASE PIM"/>
    <property type="match status" value="1"/>
</dbReference>
<keyword evidence="4 16" id="KW-0723">Serine/threonine-protein kinase</keyword>
<feature type="binding site" evidence="14 15">
    <location>
        <position position="66"/>
    </location>
    <ligand>
        <name>ATP</name>
        <dbReference type="ChEBI" id="CHEBI:30616"/>
    </ligand>
</feature>
<dbReference type="InterPro" id="IPR017348">
    <property type="entry name" value="PIM1/2/3"/>
</dbReference>
<feature type="binding site" evidence="14">
    <location>
        <begin position="43"/>
        <end position="51"/>
    </location>
    <ligand>
        <name>ATP</name>
        <dbReference type="ChEBI" id="CHEBI:30616"/>
    </ligand>
</feature>
<dbReference type="GO" id="GO:0030430">
    <property type="term" value="C:host cell cytoplasm"/>
    <property type="evidence" value="ECO:0007669"/>
    <property type="project" value="UniProtKB-SubCell"/>
</dbReference>
<sequence length="321" mass="36155">MLGRKLGFGGVFSSNTNQHVEKEKAMKERSGGLDKDYIVGEILGTGGFGTVYAGYRRRDHLPVAIKHILKEKVTEWGQINGHNVPMEVCLLRKTQAVHGVIKLLDTFERSDSFILVMERPDPVKDLFDFITEKGALDENTAREFFRQIVSITQAVTRCGVLHRDIKDENILVDLKTGQLKLIDFGSGAFLKDGIYTEFDGTRVYSPPEWIRLHRYQGKPATVWSLGILLYDLVCGDIPFEQDHQILRAEVTFKRNVSNGVMDLIKKCLALRPSERPSLEEIVDHSWMQAGIPIPVTVDKRQEDIANANLSDVSSLSSQESI</sequence>
<evidence type="ECO:0000256" key="13">
    <source>
        <dbReference type="PIRSR" id="PIRSR037993-1"/>
    </source>
</evidence>
<reference evidence="18 19" key="1">
    <citation type="submission" date="2024-02" db="EMBL/GenBank/DDBJ databases">
        <title>Chromosome-scale genome assembly of the rough periwinkle Littorina saxatilis.</title>
        <authorList>
            <person name="De Jode A."/>
            <person name="Faria R."/>
            <person name="Formenti G."/>
            <person name="Sims Y."/>
            <person name="Smith T.P."/>
            <person name="Tracey A."/>
            <person name="Wood J.M.D."/>
            <person name="Zagrodzka Z.B."/>
            <person name="Johannesson K."/>
            <person name="Butlin R.K."/>
            <person name="Leder E.H."/>
        </authorList>
    </citation>
    <scope>NUCLEOTIDE SEQUENCE [LARGE SCALE GENOMIC DNA]</scope>
    <source>
        <strain evidence="18">Snail1</strain>
        <tissue evidence="18">Muscle</tissue>
    </source>
</reference>
<protein>
    <recommendedName>
        <fullName evidence="3">Serine/threonine-protein kinase 1</fullName>
        <ecNumber evidence="2">2.7.11.1</ecNumber>
    </recommendedName>
</protein>
<evidence type="ECO:0000256" key="15">
    <source>
        <dbReference type="PROSITE-ProRule" id="PRU10141"/>
    </source>
</evidence>
<keyword evidence="5" id="KW-0597">Phosphoprotein</keyword>
<dbReference type="SMART" id="SM00220">
    <property type="entry name" value="S_TKc"/>
    <property type="match status" value="1"/>
</dbReference>
<dbReference type="EMBL" id="JBAMIC010000010">
    <property type="protein sequence ID" value="KAK7101839.1"/>
    <property type="molecule type" value="Genomic_DNA"/>
</dbReference>
<keyword evidence="7 15" id="KW-0547">Nucleotide-binding</keyword>
<dbReference type="InterPro" id="IPR017441">
    <property type="entry name" value="Protein_kinase_ATP_BS"/>
</dbReference>
<evidence type="ECO:0000259" key="17">
    <source>
        <dbReference type="PROSITE" id="PS50011"/>
    </source>
</evidence>
<comment type="similarity">
    <text evidence="16">Belongs to the protein kinase superfamily.</text>
</comment>
<evidence type="ECO:0000256" key="5">
    <source>
        <dbReference type="ARBA" id="ARBA00022553"/>
    </source>
</evidence>
<dbReference type="AlphaFoldDB" id="A0AAN9GBS9"/>
<keyword evidence="10" id="KW-1035">Host cytoplasm</keyword>
<dbReference type="PROSITE" id="PS00107">
    <property type="entry name" value="PROTEIN_KINASE_ATP"/>
    <property type="match status" value="1"/>
</dbReference>
<comment type="caution">
    <text evidence="18">The sequence shown here is derived from an EMBL/GenBank/DDBJ whole genome shotgun (WGS) entry which is preliminary data.</text>
</comment>
<dbReference type="PIRSF" id="PIRSF037993">
    <property type="entry name" value="STPK_Pim-1"/>
    <property type="match status" value="1"/>
</dbReference>
<feature type="active site" description="Proton acceptor" evidence="13">
    <location>
        <position position="164"/>
    </location>
</feature>
<dbReference type="EC" id="2.7.11.1" evidence="2"/>
<accession>A0AAN9GBS9</accession>
<evidence type="ECO:0000256" key="8">
    <source>
        <dbReference type="ARBA" id="ARBA00022777"/>
    </source>
</evidence>
<dbReference type="InterPro" id="IPR008271">
    <property type="entry name" value="Ser/Thr_kinase_AS"/>
</dbReference>
<organism evidence="18 19">
    <name type="scientific">Littorina saxatilis</name>
    <dbReference type="NCBI Taxonomy" id="31220"/>
    <lineage>
        <taxon>Eukaryota</taxon>
        <taxon>Metazoa</taxon>
        <taxon>Spiralia</taxon>
        <taxon>Lophotrochozoa</taxon>
        <taxon>Mollusca</taxon>
        <taxon>Gastropoda</taxon>
        <taxon>Caenogastropoda</taxon>
        <taxon>Littorinimorpha</taxon>
        <taxon>Littorinoidea</taxon>
        <taxon>Littorinidae</taxon>
        <taxon>Littorina</taxon>
    </lineage>
</organism>
<evidence type="ECO:0000256" key="16">
    <source>
        <dbReference type="RuleBase" id="RU000304"/>
    </source>
</evidence>
<name>A0AAN9GBS9_9CAEN</name>
<keyword evidence="9 14" id="KW-0067">ATP-binding</keyword>
<keyword evidence="8" id="KW-0418">Kinase</keyword>
<feature type="domain" description="Protein kinase" evidence="17">
    <location>
        <begin position="37"/>
        <end position="287"/>
    </location>
</feature>
<evidence type="ECO:0000256" key="1">
    <source>
        <dbReference type="ARBA" id="ARBA00004192"/>
    </source>
</evidence>
<comment type="catalytic activity">
    <reaction evidence="12">
        <text>L-seryl-[protein] + ATP = O-phospho-L-seryl-[protein] + ADP + H(+)</text>
        <dbReference type="Rhea" id="RHEA:17989"/>
        <dbReference type="Rhea" id="RHEA-COMP:9863"/>
        <dbReference type="Rhea" id="RHEA-COMP:11604"/>
        <dbReference type="ChEBI" id="CHEBI:15378"/>
        <dbReference type="ChEBI" id="CHEBI:29999"/>
        <dbReference type="ChEBI" id="CHEBI:30616"/>
        <dbReference type="ChEBI" id="CHEBI:83421"/>
        <dbReference type="ChEBI" id="CHEBI:456216"/>
        <dbReference type="EC" id="2.7.11.1"/>
    </reaction>
</comment>
<dbReference type="InterPro" id="IPR000719">
    <property type="entry name" value="Prot_kinase_dom"/>
</dbReference>
<feature type="binding site" evidence="14">
    <location>
        <position position="118"/>
    </location>
    <ligand>
        <name>ATP</name>
        <dbReference type="ChEBI" id="CHEBI:30616"/>
    </ligand>
</feature>
<evidence type="ECO:0000256" key="3">
    <source>
        <dbReference type="ARBA" id="ARBA00016885"/>
    </source>
</evidence>
<dbReference type="GO" id="GO:0043066">
    <property type="term" value="P:negative regulation of apoptotic process"/>
    <property type="evidence" value="ECO:0007669"/>
    <property type="project" value="InterPro"/>
</dbReference>
<keyword evidence="19" id="KW-1185">Reference proteome</keyword>
<dbReference type="Pfam" id="PF00069">
    <property type="entry name" value="Pkinase"/>
    <property type="match status" value="1"/>
</dbReference>
<dbReference type="GO" id="GO:0004674">
    <property type="term" value="F:protein serine/threonine kinase activity"/>
    <property type="evidence" value="ECO:0007669"/>
    <property type="project" value="UniProtKB-KW"/>
</dbReference>